<organism evidence="1 2">
    <name type="scientific">Nephila pilipes</name>
    <name type="common">Giant wood spider</name>
    <name type="synonym">Nephila maculata</name>
    <dbReference type="NCBI Taxonomy" id="299642"/>
    <lineage>
        <taxon>Eukaryota</taxon>
        <taxon>Metazoa</taxon>
        <taxon>Ecdysozoa</taxon>
        <taxon>Arthropoda</taxon>
        <taxon>Chelicerata</taxon>
        <taxon>Arachnida</taxon>
        <taxon>Araneae</taxon>
        <taxon>Araneomorphae</taxon>
        <taxon>Entelegynae</taxon>
        <taxon>Araneoidea</taxon>
        <taxon>Nephilidae</taxon>
        <taxon>Nephila</taxon>
    </lineage>
</organism>
<name>A0A8X6TNR9_NEPPI</name>
<dbReference type="EMBL" id="BMAW01013654">
    <property type="protein sequence ID" value="GFT35152.1"/>
    <property type="molecule type" value="Genomic_DNA"/>
</dbReference>
<evidence type="ECO:0000313" key="1">
    <source>
        <dbReference type="EMBL" id="GFT35152.1"/>
    </source>
</evidence>
<accession>A0A8X6TNR9</accession>
<evidence type="ECO:0000313" key="2">
    <source>
        <dbReference type="Proteomes" id="UP000887013"/>
    </source>
</evidence>
<proteinExistence type="predicted"/>
<keyword evidence="2" id="KW-1185">Reference proteome</keyword>
<dbReference type="AlphaFoldDB" id="A0A8X6TNR9"/>
<reference evidence="1" key="1">
    <citation type="submission" date="2020-08" db="EMBL/GenBank/DDBJ databases">
        <title>Multicomponent nature underlies the extraordinary mechanical properties of spider dragline silk.</title>
        <authorList>
            <person name="Kono N."/>
            <person name="Nakamura H."/>
            <person name="Mori M."/>
            <person name="Yoshida Y."/>
            <person name="Ohtoshi R."/>
            <person name="Malay A.D."/>
            <person name="Moran D.A.P."/>
            <person name="Tomita M."/>
            <person name="Numata K."/>
            <person name="Arakawa K."/>
        </authorList>
    </citation>
    <scope>NUCLEOTIDE SEQUENCE</scope>
</reference>
<dbReference type="Proteomes" id="UP000887013">
    <property type="component" value="Unassembled WGS sequence"/>
</dbReference>
<protein>
    <submittedName>
        <fullName evidence="1">Uncharacterized protein</fullName>
    </submittedName>
</protein>
<sequence>MSLTNLSERDIQECQVTISEQSLMGHYPLNGGHGFVEWKCVTVPVCPKDRTLECFLRSHAFLDRNPKDLSMFLKERRKKMSIFNL</sequence>
<comment type="caution">
    <text evidence="1">The sequence shown here is derived from an EMBL/GenBank/DDBJ whole genome shotgun (WGS) entry which is preliminary data.</text>
</comment>
<gene>
    <name evidence="1" type="ORF">NPIL_328291</name>
</gene>